<dbReference type="EMBL" id="QDDL01000003">
    <property type="protein sequence ID" value="PVZ69675.1"/>
    <property type="molecule type" value="Genomic_DNA"/>
</dbReference>
<protein>
    <submittedName>
        <fullName evidence="3">Transposase</fullName>
    </submittedName>
</protein>
<sequence>MRDFSSASNSTLTSSEAPSISKFDFGRRYVDKTEINKVGPRRAGMNPKYCHWFHCISRCCRKAMLCGVDAQTGESYQHRRQWILDRLAVLAKAFSIEIASYAIMSNHYHLVLCVNLEQAKSWSGDEVLYRWCQVFKGPQIVRRYLDGDNLMPSEIKYVETFVEEYRQRLVDLSWFMRALNEPLARMANREDECTGHFWQGRFTAQALLDEQAVASCMAYVDLNPLRAGIADTPEESDFTSIKQRIEKYSSADSGLAKKNKRKVQPQDGQNHYPKLKDFKSNNPQVENIPFSFKDYLELVDATARVIISGKASISEDIPGILKRLDIDNQLWVNQMSNSGKRWARAAGRPDKLKAYAKLLRQFWMQSGGNSC</sequence>
<dbReference type="GO" id="GO:0006313">
    <property type="term" value="P:DNA transposition"/>
    <property type="evidence" value="ECO:0007669"/>
    <property type="project" value="InterPro"/>
</dbReference>
<dbReference type="InterPro" id="IPR002686">
    <property type="entry name" value="Transposase_17"/>
</dbReference>
<dbReference type="GO" id="GO:0004803">
    <property type="term" value="F:transposase activity"/>
    <property type="evidence" value="ECO:0007669"/>
    <property type="project" value="InterPro"/>
</dbReference>
<dbReference type="SUPFAM" id="SSF143422">
    <property type="entry name" value="Transposase IS200-like"/>
    <property type="match status" value="1"/>
</dbReference>
<evidence type="ECO:0000256" key="1">
    <source>
        <dbReference type="SAM" id="MobiDB-lite"/>
    </source>
</evidence>
<dbReference type="PANTHER" id="PTHR34322:SF2">
    <property type="entry name" value="TRANSPOSASE IS200-LIKE DOMAIN-CONTAINING PROTEIN"/>
    <property type="match status" value="1"/>
</dbReference>
<dbReference type="OrthoDB" id="9814067at2"/>
<dbReference type="SMART" id="SM01321">
    <property type="entry name" value="Y1_Tnp"/>
    <property type="match status" value="1"/>
</dbReference>
<dbReference type="Gene3D" id="3.30.70.1290">
    <property type="entry name" value="Transposase IS200-like"/>
    <property type="match status" value="1"/>
</dbReference>
<dbReference type="GO" id="GO:0003677">
    <property type="term" value="F:DNA binding"/>
    <property type="evidence" value="ECO:0007669"/>
    <property type="project" value="InterPro"/>
</dbReference>
<feature type="domain" description="Transposase IS200-like" evidence="2">
    <location>
        <begin position="48"/>
        <end position="223"/>
    </location>
</feature>
<gene>
    <name evidence="3" type="ORF">DC094_10255</name>
</gene>
<accession>A0A2V1GYF7</accession>
<keyword evidence="4" id="KW-1185">Reference proteome</keyword>
<dbReference type="PANTHER" id="PTHR34322">
    <property type="entry name" value="TRANSPOSASE, Y1_TNP DOMAIN-CONTAINING"/>
    <property type="match status" value="1"/>
</dbReference>
<organism evidence="3 4">
    <name type="scientific">Pelagibaculum spongiae</name>
    <dbReference type="NCBI Taxonomy" id="2080658"/>
    <lineage>
        <taxon>Bacteria</taxon>
        <taxon>Pseudomonadati</taxon>
        <taxon>Pseudomonadota</taxon>
        <taxon>Gammaproteobacteria</taxon>
        <taxon>Oceanospirillales</taxon>
        <taxon>Pelagibaculum</taxon>
    </lineage>
</organism>
<dbReference type="AlphaFoldDB" id="A0A2V1GYF7"/>
<evidence type="ECO:0000259" key="2">
    <source>
        <dbReference type="SMART" id="SM01321"/>
    </source>
</evidence>
<reference evidence="3 4" key="1">
    <citation type="submission" date="2018-04" db="EMBL/GenBank/DDBJ databases">
        <title>Thalassorhabdus spongiae gen. nov., sp. nov., isolated from a marine sponge in South-West Iceland.</title>
        <authorList>
            <person name="Knobloch S."/>
            <person name="Daussin A."/>
            <person name="Johannsson R."/>
            <person name="Marteinsson V.T."/>
        </authorList>
    </citation>
    <scope>NUCLEOTIDE SEQUENCE [LARGE SCALE GENOMIC DNA]</scope>
    <source>
        <strain evidence="3 4">Hp12</strain>
    </source>
</reference>
<evidence type="ECO:0000313" key="3">
    <source>
        <dbReference type="EMBL" id="PVZ69675.1"/>
    </source>
</evidence>
<name>A0A2V1GYF7_9GAMM</name>
<proteinExistence type="predicted"/>
<dbReference type="RefSeq" id="WP_116687008.1">
    <property type="nucleotide sequence ID" value="NZ_CAWNYD010000003.1"/>
</dbReference>
<dbReference type="Proteomes" id="UP000244906">
    <property type="component" value="Unassembled WGS sequence"/>
</dbReference>
<feature type="region of interest" description="Disordered" evidence="1">
    <location>
        <begin position="250"/>
        <end position="280"/>
    </location>
</feature>
<dbReference type="InterPro" id="IPR036515">
    <property type="entry name" value="Transposase_17_sf"/>
</dbReference>
<comment type="caution">
    <text evidence="3">The sequence shown here is derived from an EMBL/GenBank/DDBJ whole genome shotgun (WGS) entry which is preliminary data.</text>
</comment>
<evidence type="ECO:0000313" key="4">
    <source>
        <dbReference type="Proteomes" id="UP000244906"/>
    </source>
</evidence>